<dbReference type="Proteomes" id="UP000412028">
    <property type="component" value="Unassembled WGS sequence"/>
</dbReference>
<name>A0A5M9ZX84_9BIFI</name>
<sequence length="128" mass="14064">MEYTQDIPDQLFDTRTPEDEEQALRELAGRAKAKHLIAGSMFVGRFSDGVRITLPLQLTVGQFRRVGGLSEADGIDQFTQIVQLLGNETEAAKLDHEPFTEVAQLLGSAYPDALQKVIQLSMGESKAS</sequence>
<evidence type="ECO:0000313" key="2">
    <source>
        <dbReference type="Proteomes" id="UP000412028"/>
    </source>
</evidence>
<proteinExistence type="predicted"/>
<dbReference type="AlphaFoldDB" id="A0A5M9ZX84"/>
<gene>
    <name evidence="1" type="ORF">EMO89_01685</name>
</gene>
<reference evidence="1 2" key="1">
    <citation type="journal article" date="2019" name="Syst. Appl. Microbiol.">
        <title>Characterization of Bifidobacterium species in feaces of the Egyptian fruit bat: Description of B. vespertilionis sp. nov. and B. rousetti sp. nov.</title>
        <authorList>
            <person name="Modesto M."/>
            <person name="Satti M."/>
            <person name="Watanabe K."/>
            <person name="Puglisi E."/>
            <person name="Morelli L."/>
            <person name="Huang C.-H."/>
            <person name="Liou J.-S."/>
            <person name="Miyashita M."/>
            <person name="Tamura T."/>
            <person name="Saito S."/>
            <person name="Mori K."/>
            <person name="Huang L."/>
            <person name="Sciavilla P."/>
            <person name="Sandri C."/>
            <person name="Spiezio C."/>
            <person name="Vitali F."/>
            <person name="Cavalieri D."/>
            <person name="Perpetuini G."/>
            <person name="Tofalo R."/>
            <person name="Bonetti A."/>
            <person name="Arita M."/>
            <person name="Mattarelli P."/>
        </authorList>
    </citation>
    <scope>NUCLEOTIDE SEQUENCE [LARGE SCALE GENOMIC DNA]</scope>
    <source>
        <strain evidence="1 2">RST7</strain>
    </source>
</reference>
<accession>A0A5M9ZX84</accession>
<organism evidence="1 2">
    <name type="scientific">Bifidobacterium tissieri</name>
    <dbReference type="NCBI Taxonomy" id="1630162"/>
    <lineage>
        <taxon>Bacteria</taxon>
        <taxon>Bacillati</taxon>
        <taxon>Actinomycetota</taxon>
        <taxon>Actinomycetes</taxon>
        <taxon>Bifidobacteriales</taxon>
        <taxon>Bifidobacteriaceae</taxon>
        <taxon>Bifidobacterium</taxon>
    </lineage>
</organism>
<evidence type="ECO:0000313" key="1">
    <source>
        <dbReference type="EMBL" id="KAA8831472.1"/>
    </source>
</evidence>
<comment type="caution">
    <text evidence="1">The sequence shown here is derived from an EMBL/GenBank/DDBJ whole genome shotgun (WGS) entry which is preliminary data.</text>
</comment>
<protein>
    <submittedName>
        <fullName evidence="1">Uncharacterized protein</fullName>
    </submittedName>
</protein>
<dbReference type="EMBL" id="RZUI01000002">
    <property type="protein sequence ID" value="KAA8831472.1"/>
    <property type="molecule type" value="Genomic_DNA"/>
</dbReference>
<dbReference type="RefSeq" id="WP_150380658.1">
    <property type="nucleotide sequence ID" value="NZ_RZUI01000002.1"/>
</dbReference>